<dbReference type="PANTHER" id="PTHR33577">
    <property type="entry name" value="STERIGMATOCYSTIN BIOSYNTHESIS PEROXIDASE STCC-RELATED"/>
    <property type="match status" value="1"/>
</dbReference>
<feature type="domain" description="Heme haloperoxidase family profile" evidence="8">
    <location>
        <begin position="31"/>
        <end position="233"/>
    </location>
</feature>
<evidence type="ECO:0000313" key="9">
    <source>
        <dbReference type="EMBL" id="KAF9756051.1"/>
    </source>
</evidence>
<dbReference type="InterPro" id="IPR036851">
    <property type="entry name" value="Chloroperoxidase-like_sf"/>
</dbReference>
<keyword evidence="3" id="KW-0349">Heme</keyword>
<dbReference type="InterPro" id="IPR000028">
    <property type="entry name" value="Chloroperoxidase"/>
</dbReference>
<comment type="similarity">
    <text evidence="7">Belongs to the chloroperoxidase family.</text>
</comment>
<evidence type="ECO:0000256" key="2">
    <source>
        <dbReference type="ARBA" id="ARBA00022559"/>
    </source>
</evidence>
<dbReference type="PROSITE" id="PS51405">
    <property type="entry name" value="HEME_HALOPEROXIDASE"/>
    <property type="match status" value="1"/>
</dbReference>
<keyword evidence="2" id="KW-0575">Peroxidase</keyword>
<dbReference type="SUPFAM" id="SSF47571">
    <property type="entry name" value="Cloroperoxidase"/>
    <property type="match status" value="1"/>
</dbReference>
<comment type="caution">
    <text evidence="9">The sequence shown here is derived from an EMBL/GenBank/DDBJ whole genome shotgun (WGS) entry which is preliminary data.</text>
</comment>
<evidence type="ECO:0000256" key="5">
    <source>
        <dbReference type="ARBA" id="ARBA00023002"/>
    </source>
</evidence>
<dbReference type="Proteomes" id="UP000616885">
    <property type="component" value="Unassembled WGS sequence"/>
</dbReference>
<evidence type="ECO:0000256" key="3">
    <source>
        <dbReference type="ARBA" id="ARBA00022617"/>
    </source>
</evidence>
<protein>
    <recommendedName>
        <fullName evidence="8">Heme haloperoxidase family profile domain-containing protein</fullName>
    </recommendedName>
</protein>
<organism evidence="9 10">
    <name type="scientific">Bionectria ochroleuca</name>
    <name type="common">Gliocladium roseum</name>
    <dbReference type="NCBI Taxonomy" id="29856"/>
    <lineage>
        <taxon>Eukaryota</taxon>
        <taxon>Fungi</taxon>
        <taxon>Dikarya</taxon>
        <taxon>Ascomycota</taxon>
        <taxon>Pezizomycotina</taxon>
        <taxon>Sordariomycetes</taxon>
        <taxon>Hypocreomycetidae</taxon>
        <taxon>Hypocreales</taxon>
        <taxon>Bionectriaceae</taxon>
        <taxon>Clonostachys</taxon>
    </lineage>
</organism>
<keyword evidence="5" id="KW-0560">Oxidoreductase</keyword>
<sequence>MYLTLTKTIKAIFSFRTKERDEEARKIREEEDHSYIRLNIADRAPCPGLNALANQGYLPRDGKNITLPRLEAALMEALHMTGTVAHALANTLKPVLREDGTFDLVDARTHNVVEHDRSFTRLDFRQGDNYTMQPRMLQAMLDDAQGGPVTLHTLSKTYIRRRKEHKESNGPPLGIKMWFVDALIAVGFINAETTGHPSPKQVATFYTEERLEDYILKNPEPRTLKGLLWKALKMQWYVLTS</sequence>
<evidence type="ECO:0000256" key="4">
    <source>
        <dbReference type="ARBA" id="ARBA00022723"/>
    </source>
</evidence>
<reference evidence="9" key="1">
    <citation type="submission" date="2020-10" db="EMBL/GenBank/DDBJ databases">
        <title>High-Quality Genome Resource of Clonostachys rosea strain S41 by Oxford Nanopore Long-Read Sequencing.</title>
        <authorList>
            <person name="Wang H."/>
        </authorList>
    </citation>
    <scope>NUCLEOTIDE SEQUENCE</scope>
    <source>
        <strain evidence="9">S41</strain>
    </source>
</reference>
<evidence type="ECO:0000256" key="1">
    <source>
        <dbReference type="ARBA" id="ARBA00001970"/>
    </source>
</evidence>
<dbReference type="Gene3D" id="1.10.489.10">
    <property type="entry name" value="Chloroperoxidase-like"/>
    <property type="match status" value="1"/>
</dbReference>
<evidence type="ECO:0000256" key="7">
    <source>
        <dbReference type="ARBA" id="ARBA00025795"/>
    </source>
</evidence>
<comment type="cofactor">
    <cofactor evidence="1">
        <name>heme b</name>
        <dbReference type="ChEBI" id="CHEBI:60344"/>
    </cofactor>
</comment>
<dbReference type="EMBL" id="JADCTT010000003">
    <property type="protein sequence ID" value="KAF9756051.1"/>
    <property type="molecule type" value="Genomic_DNA"/>
</dbReference>
<keyword evidence="4" id="KW-0479">Metal-binding</keyword>
<name>A0A8H7NI34_BIOOC</name>
<keyword evidence="6" id="KW-0408">Iron</keyword>
<evidence type="ECO:0000313" key="10">
    <source>
        <dbReference type="Proteomes" id="UP000616885"/>
    </source>
</evidence>
<accession>A0A8H7NI34</accession>
<dbReference type="PANTHER" id="PTHR33577:SF9">
    <property type="entry name" value="PEROXIDASE STCC"/>
    <property type="match status" value="1"/>
</dbReference>
<dbReference type="GO" id="GO:0046872">
    <property type="term" value="F:metal ion binding"/>
    <property type="evidence" value="ECO:0007669"/>
    <property type="project" value="UniProtKB-KW"/>
</dbReference>
<dbReference type="AlphaFoldDB" id="A0A8H7NI34"/>
<dbReference type="Pfam" id="PF01328">
    <property type="entry name" value="Peroxidase_2"/>
    <property type="match status" value="1"/>
</dbReference>
<dbReference type="GO" id="GO:0004601">
    <property type="term" value="F:peroxidase activity"/>
    <property type="evidence" value="ECO:0007669"/>
    <property type="project" value="UniProtKB-KW"/>
</dbReference>
<evidence type="ECO:0000259" key="8">
    <source>
        <dbReference type="PROSITE" id="PS51405"/>
    </source>
</evidence>
<evidence type="ECO:0000256" key="6">
    <source>
        <dbReference type="ARBA" id="ARBA00023004"/>
    </source>
</evidence>
<proteinExistence type="inferred from homology"/>
<gene>
    <name evidence="9" type="ORF">IM811_011492</name>
</gene>